<dbReference type="Gene3D" id="2.60.40.1180">
    <property type="entry name" value="Golgi alpha-mannosidase II"/>
    <property type="match status" value="1"/>
</dbReference>
<reference evidence="6 7" key="1">
    <citation type="submission" date="2023-08" db="EMBL/GenBank/DDBJ databases">
        <authorList>
            <person name="Roldan D.M."/>
            <person name="Menes R.J."/>
        </authorList>
    </citation>
    <scope>NUCLEOTIDE SEQUENCE [LARGE SCALE GENOMIC DNA]</scope>
    <source>
        <strain evidence="6 7">CCM 2812</strain>
    </source>
</reference>
<dbReference type="GO" id="GO:0016787">
    <property type="term" value="F:hydrolase activity"/>
    <property type="evidence" value="ECO:0007669"/>
    <property type="project" value="UniProtKB-KW"/>
</dbReference>
<dbReference type="Gene3D" id="3.20.20.80">
    <property type="entry name" value="Glycosidases"/>
    <property type="match status" value="1"/>
</dbReference>
<dbReference type="InterPro" id="IPR011013">
    <property type="entry name" value="Gal_mutarotase_sf_dom"/>
</dbReference>
<feature type="domain" description="Glycoside hydrolase family 31 TIM barrel" evidence="3">
    <location>
        <begin position="271"/>
        <end position="600"/>
    </location>
</feature>
<dbReference type="Pfam" id="PF21365">
    <property type="entry name" value="Glyco_hydro_31_3rd"/>
    <property type="match status" value="1"/>
</dbReference>
<dbReference type="Pfam" id="PF01055">
    <property type="entry name" value="Glyco_hydro_31_2nd"/>
    <property type="match status" value="1"/>
</dbReference>
<keyword evidence="7" id="KW-1185">Reference proteome</keyword>
<keyword evidence="2" id="KW-0326">Glycosidase</keyword>
<evidence type="ECO:0000256" key="2">
    <source>
        <dbReference type="RuleBase" id="RU361185"/>
    </source>
</evidence>
<dbReference type="PANTHER" id="PTHR22762">
    <property type="entry name" value="ALPHA-GLUCOSIDASE"/>
    <property type="match status" value="1"/>
</dbReference>
<dbReference type="SUPFAM" id="SSF51011">
    <property type="entry name" value="Glycosyl hydrolase domain"/>
    <property type="match status" value="1"/>
</dbReference>
<evidence type="ECO:0000313" key="7">
    <source>
        <dbReference type="Proteomes" id="UP001235760"/>
    </source>
</evidence>
<comment type="similarity">
    <text evidence="1 2">Belongs to the glycosyl hydrolase 31 family.</text>
</comment>
<evidence type="ECO:0000313" key="6">
    <source>
        <dbReference type="EMBL" id="MDP4299282.1"/>
    </source>
</evidence>
<protein>
    <submittedName>
        <fullName evidence="6">Glycoside hydrolase family 31 protein</fullName>
    </submittedName>
</protein>
<dbReference type="EMBL" id="JAUZEE010000001">
    <property type="protein sequence ID" value="MDP4299282.1"/>
    <property type="molecule type" value="Genomic_DNA"/>
</dbReference>
<dbReference type="SUPFAM" id="SSF74650">
    <property type="entry name" value="Galactose mutarotase-like"/>
    <property type="match status" value="1"/>
</dbReference>
<feature type="domain" description="Glycoside hydrolase family 31 N-terminal" evidence="4">
    <location>
        <begin position="30"/>
        <end position="224"/>
    </location>
</feature>
<dbReference type="Proteomes" id="UP001235760">
    <property type="component" value="Unassembled WGS sequence"/>
</dbReference>
<accession>A0ABT9FZ24</accession>
<dbReference type="SUPFAM" id="SSF51445">
    <property type="entry name" value="(Trans)glycosidases"/>
    <property type="match status" value="1"/>
</dbReference>
<dbReference type="CDD" id="cd06599">
    <property type="entry name" value="GH31_glycosidase_Aec37"/>
    <property type="match status" value="1"/>
</dbReference>
<dbReference type="InterPro" id="IPR048395">
    <property type="entry name" value="Glyco_hydro_31_C"/>
</dbReference>
<evidence type="ECO:0000259" key="5">
    <source>
        <dbReference type="Pfam" id="PF21365"/>
    </source>
</evidence>
<feature type="domain" description="Glycosyl hydrolase family 31 C-terminal" evidence="5">
    <location>
        <begin position="611"/>
        <end position="698"/>
    </location>
</feature>
<dbReference type="Gene3D" id="2.60.40.1760">
    <property type="entry name" value="glycosyl hydrolase (family 31)"/>
    <property type="match status" value="1"/>
</dbReference>
<name>A0ABT9FZ24_LEPDI</name>
<evidence type="ECO:0000256" key="1">
    <source>
        <dbReference type="ARBA" id="ARBA00007806"/>
    </source>
</evidence>
<gene>
    <name evidence="6" type="ORF">Q8X39_01430</name>
</gene>
<organism evidence="6 7">
    <name type="scientific">Leptothrix discophora</name>
    <dbReference type="NCBI Taxonomy" id="89"/>
    <lineage>
        <taxon>Bacteria</taxon>
        <taxon>Pseudomonadati</taxon>
        <taxon>Pseudomonadota</taxon>
        <taxon>Betaproteobacteria</taxon>
        <taxon>Burkholderiales</taxon>
        <taxon>Sphaerotilaceae</taxon>
        <taxon>Leptothrix</taxon>
    </lineage>
</organism>
<dbReference type="InterPro" id="IPR017853">
    <property type="entry name" value="GH"/>
</dbReference>
<evidence type="ECO:0000259" key="3">
    <source>
        <dbReference type="Pfam" id="PF01055"/>
    </source>
</evidence>
<evidence type="ECO:0000259" key="4">
    <source>
        <dbReference type="Pfam" id="PF13802"/>
    </source>
</evidence>
<dbReference type="InterPro" id="IPR000322">
    <property type="entry name" value="Glyco_hydro_31_TIM"/>
</dbReference>
<dbReference type="CDD" id="cd14752">
    <property type="entry name" value="GH31_N"/>
    <property type="match status" value="1"/>
</dbReference>
<sequence>MTPFKSTGWQLHPGAASADATARLVDGGQLRVVFLSPTLARVTWLPATGLRQPRTWSIAPPAAREVPWEGRERLSLAGFERPAVTADPTPAGAGEPPSLRTAALSVQLHGGPGQPLRLVWRDPVSGSVYQADRITSAYLREARTGLVRHCLERDPRDRYFGLGDKTGPLDLHGRRLRCLGQDSIGYDPRHGDPLYKHWPFVLTRTPEGLWTGLYHDTLSACTYDLGCEHDNYHGLFRTLEIDDGDIDYFLMVGRSPAEVVAQFVALIGGTHLPPRWSLGYAQTAMGLADAPDAQQQLERFIDACGEHRVPISSFHYGSGYSSRGRQRYVFTWNRSKFPDPEGINARFQAAGMRLVANLKPCLLDDHPAYAALREAHAFIEDGSTGEPVVEPYWDGQGSHLDFTRPQAVGWWQQQLREQILAKGIDVGWNDNNEYAIQSEHAFSQGSDQPLPMHRSRPLHALLMTRATFEAQQAWLAEQGRDEAVYTVTRAGPPGIQRHAQTWSGDNTTSWATLKWNIRTGLQMSLSGLFHVGHDVGGFHGPLPGPELLVRWAQACALNPRMVMNSWKAGNESNLPWMHPEVTPLVIAAIRLRYRLMPWLWQCVERASAQHLPIIRPTFFNWPDDPQCFEDGDEYMLGEHLLVAPVVHEGERRRRLYLPQLPDGRDWIGFHDRQRLRAGNWHEVDAPLDRLPLFVVEGAELPLAAPLGDALPRHDDPVSEILRF</sequence>
<proteinExistence type="inferred from homology"/>
<dbReference type="InterPro" id="IPR025887">
    <property type="entry name" value="Glyco_hydro_31_N_dom"/>
</dbReference>
<dbReference type="InterPro" id="IPR013780">
    <property type="entry name" value="Glyco_hydro_b"/>
</dbReference>
<keyword evidence="2 6" id="KW-0378">Hydrolase</keyword>
<dbReference type="PANTHER" id="PTHR22762:SF165">
    <property type="entry name" value="PUTATIVE (AFU_ORTHOLOGUE AFUA_1G06560)-RELATED"/>
    <property type="match status" value="1"/>
</dbReference>
<dbReference type="Pfam" id="PF13802">
    <property type="entry name" value="Gal_mutarotas_2"/>
    <property type="match status" value="1"/>
</dbReference>
<dbReference type="RefSeq" id="WP_305747843.1">
    <property type="nucleotide sequence ID" value="NZ_JAUZEE010000001.1"/>
</dbReference>
<comment type="caution">
    <text evidence="6">The sequence shown here is derived from an EMBL/GenBank/DDBJ whole genome shotgun (WGS) entry which is preliminary data.</text>
</comment>